<comment type="caution">
    <text evidence="2">The sequence shown here is derived from an EMBL/GenBank/DDBJ whole genome shotgun (WGS) entry which is preliminary data.</text>
</comment>
<reference evidence="2" key="2">
    <citation type="journal article" date="2023" name="Microbiol Resour">
        <title>Decontamination and Annotation of the Draft Genome Sequence of the Oomycete Lagenidium giganteum ARSEF 373.</title>
        <authorList>
            <person name="Morgan W.R."/>
            <person name="Tartar A."/>
        </authorList>
    </citation>
    <scope>NUCLEOTIDE SEQUENCE</scope>
    <source>
        <strain evidence="2">ARSEF 373</strain>
    </source>
</reference>
<protein>
    <submittedName>
        <fullName evidence="2">Uncharacterized protein</fullName>
    </submittedName>
</protein>
<keyword evidence="3" id="KW-1185">Reference proteome</keyword>
<name>A0AAV2ZI00_9STRA</name>
<proteinExistence type="predicted"/>
<feature type="compositionally biased region" description="Basic residues" evidence="1">
    <location>
        <begin position="103"/>
        <end position="114"/>
    </location>
</feature>
<evidence type="ECO:0000313" key="2">
    <source>
        <dbReference type="EMBL" id="DBA05185.1"/>
    </source>
</evidence>
<evidence type="ECO:0000256" key="1">
    <source>
        <dbReference type="SAM" id="MobiDB-lite"/>
    </source>
</evidence>
<gene>
    <name evidence="2" type="ORF">N0F65_005035</name>
</gene>
<evidence type="ECO:0000313" key="3">
    <source>
        <dbReference type="Proteomes" id="UP001146120"/>
    </source>
</evidence>
<accession>A0AAV2ZI00</accession>
<dbReference type="EMBL" id="DAKRPA010000002">
    <property type="protein sequence ID" value="DBA05185.1"/>
    <property type="molecule type" value="Genomic_DNA"/>
</dbReference>
<feature type="region of interest" description="Disordered" evidence="1">
    <location>
        <begin position="101"/>
        <end position="121"/>
    </location>
</feature>
<reference evidence="2" key="1">
    <citation type="submission" date="2022-11" db="EMBL/GenBank/DDBJ databases">
        <authorList>
            <person name="Morgan W.R."/>
            <person name="Tartar A."/>
        </authorList>
    </citation>
    <scope>NUCLEOTIDE SEQUENCE</scope>
    <source>
        <strain evidence="2">ARSEF 373</strain>
    </source>
</reference>
<dbReference type="AlphaFoldDB" id="A0AAV2ZI00"/>
<dbReference type="Proteomes" id="UP001146120">
    <property type="component" value="Unassembled WGS sequence"/>
</dbReference>
<sequence>MYMMAVMQATGADPAYVLENLVKYACPRLKPVLMARYNPSRQDHISHAEELVRFATDYDDDLRPVPPTTTKAATKHTKNLCDAWGRPTLAIIAASKATTPSRAKTRMVTRRRRPVSSSPLLREAHSCPTNGCLTVARAGILLLTPRCYLTKLRVTTNQTASLLMALSSMLRYVAVSYWHSQGVMGPPSS</sequence>
<organism evidence="2 3">
    <name type="scientific">Lagenidium giganteum</name>
    <dbReference type="NCBI Taxonomy" id="4803"/>
    <lineage>
        <taxon>Eukaryota</taxon>
        <taxon>Sar</taxon>
        <taxon>Stramenopiles</taxon>
        <taxon>Oomycota</taxon>
        <taxon>Peronosporomycetes</taxon>
        <taxon>Pythiales</taxon>
        <taxon>Pythiaceae</taxon>
    </lineage>
</organism>